<sequence length="58" mass="7145">MSCRHARDNPEWQRARIMLRGLVWDKYQATTGSHRFQRHAYETACMRLRRWGKVARLW</sequence>
<dbReference type="EMBL" id="JXTB01000007">
    <property type="protein sequence ID" value="PON78797.1"/>
    <property type="molecule type" value="Genomic_DNA"/>
</dbReference>
<protein>
    <submittedName>
        <fullName evidence="1">Uncharacterized protein</fullName>
    </submittedName>
</protein>
<dbReference type="Proteomes" id="UP000237105">
    <property type="component" value="Unassembled WGS sequence"/>
</dbReference>
<reference evidence="2" key="1">
    <citation type="submission" date="2016-06" db="EMBL/GenBank/DDBJ databases">
        <title>Parallel loss of symbiosis genes in relatives of nitrogen-fixing non-legume Parasponia.</title>
        <authorList>
            <person name="Van Velzen R."/>
            <person name="Holmer R."/>
            <person name="Bu F."/>
            <person name="Rutten L."/>
            <person name="Van Zeijl A."/>
            <person name="Liu W."/>
            <person name="Santuari L."/>
            <person name="Cao Q."/>
            <person name="Sharma T."/>
            <person name="Shen D."/>
            <person name="Roswanjaya Y."/>
            <person name="Wardhani T."/>
            <person name="Kalhor M.S."/>
            <person name="Jansen J."/>
            <person name="Van den Hoogen J."/>
            <person name="Gungor B."/>
            <person name="Hartog M."/>
            <person name="Hontelez J."/>
            <person name="Verver J."/>
            <person name="Yang W.-C."/>
            <person name="Schijlen E."/>
            <person name="Repin R."/>
            <person name="Schilthuizen M."/>
            <person name="Schranz E."/>
            <person name="Heidstra R."/>
            <person name="Miyata K."/>
            <person name="Fedorova E."/>
            <person name="Kohlen W."/>
            <person name="Bisseling T."/>
            <person name="Smit S."/>
            <person name="Geurts R."/>
        </authorList>
    </citation>
    <scope>NUCLEOTIDE SEQUENCE [LARGE SCALE GENOMIC DNA]</scope>
    <source>
        <strain evidence="2">cv. WU1-14</strain>
    </source>
</reference>
<dbReference type="OrthoDB" id="10434516at2759"/>
<feature type="non-terminal residue" evidence="1">
    <location>
        <position position="58"/>
    </location>
</feature>
<proteinExistence type="predicted"/>
<name>A0A2P5DZU0_PARAD</name>
<evidence type="ECO:0000313" key="1">
    <source>
        <dbReference type="EMBL" id="PON78797.1"/>
    </source>
</evidence>
<comment type="caution">
    <text evidence="1">The sequence shown here is derived from an EMBL/GenBank/DDBJ whole genome shotgun (WGS) entry which is preliminary data.</text>
</comment>
<evidence type="ECO:0000313" key="2">
    <source>
        <dbReference type="Proteomes" id="UP000237105"/>
    </source>
</evidence>
<accession>A0A2P5DZU0</accession>
<organism evidence="1 2">
    <name type="scientific">Parasponia andersonii</name>
    <name type="common">Sponia andersonii</name>
    <dbReference type="NCBI Taxonomy" id="3476"/>
    <lineage>
        <taxon>Eukaryota</taxon>
        <taxon>Viridiplantae</taxon>
        <taxon>Streptophyta</taxon>
        <taxon>Embryophyta</taxon>
        <taxon>Tracheophyta</taxon>
        <taxon>Spermatophyta</taxon>
        <taxon>Magnoliopsida</taxon>
        <taxon>eudicotyledons</taxon>
        <taxon>Gunneridae</taxon>
        <taxon>Pentapetalae</taxon>
        <taxon>rosids</taxon>
        <taxon>fabids</taxon>
        <taxon>Rosales</taxon>
        <taxon>Cannabaceae</taxon>
        <taxon>Parasponia</taxon>
    </lineage>
</organism>
<dbReference type="AlphaFoldDB" id="A0A2P5DZU0"/>
<gene>
    <name evidence="1" type="ORF">PanWU01x14_016960</name>
</gene>
<keyword evidence="2" id="KW-1185">Reference proteome</keyword>